<dbReference type="InterPro" id="IPR027463">
    <property type="entry name" value="AcrB_DN_DC_subdom"/>
</dbReference>
<feature type="transmembrane region" description="Helical" evidence="1">
    <location>
        <begin position="517"/>
        <end position="540"/>
    </location>
</feature>
<gene>
    <name evidence="2" type="ORF">BUFA31_11230</name>
</gene>
<dbReference type="PANTHER" id="PTHR32063:SF0">
    <property type="entry name" value="SWARMING MOTILITY PROTEIN SWRC"/>
    <property type="match status" value="1"/>
</dbReference>
<dbReference type="RefSeq" id="WP_188886621.1">
    <property type="nucleotide sequence ID" value="NZ_BLYJ01000011.1"/>
</dbReference>
<dbReference type="Gene3D" id="1.20.1640.10">
    <property type="entry name" value="Multidrug efflux transporter AcrB transmembrane domain"/>
    <property type="match status" value="2"/>
</dbReference>
<evidence type="ECO:0000313" key="3">
    <source>
        <dbReference type="Proteomes" id="UP000620147"/>
    </source>
</evidence>
<feature type="transmembrane region" description="Helical" evidence="1">
    <location>
        <begin position="981"/>
        <end position="1005"/>
    </location>
</feature>
<dbReference type="Pfam" id="PF00873">
    <property type="entry name" value="ACR_tran"/>
    <property type="match status" value="1"/>
</dbReference>
<organism evidence="2 3">
    <name type="scientific">Butyricicoccus faecihominis</name>
    <dbReference type="NCBI Taxonomy" id="1712515"/>
    <lineage>
        <taxon>Bacteria</taxon>
        <taxon>Bacillati</taxon>
        <taxon>Bacillota</taxon>
        <taxon>Clostridia</taxon>
        <taxon>Eubacteriales</taxon>
        <taxon>Butyricicoccaceae</taxon>
        <taxon>Butyricicoccus</taxon>
    </lineage>
</organism>
<keyword evidence="1" id="KW-0812">Transmembrane</keyword>
<dbReference type="Gene3D" id="3.30.70.1320">
    <property type="entry name" value="Multidrug efflux transporter AcrB pore domain like"/>
    <property type="match status" value="1"/>
</dbReference>
<dbReference type="Gene3D" id="3.30.70.1440">
    <property type="entry name" value="Multidrug efflux transporter AcrB pore domain"/>
    <property type="match status" value="1"/>
</dbReference>
<dbReference type="Proteomes" id="UP000620147">
    <property type="component" value="Unassembled WGS sequence"/>
</dbReference>
<keyword evidence="1" id="KW-1133">Transmembrane helix</keyword>
<feature type="transmembrane region" description="Helical" evidence="1">
    <location>
        <begin position="903"/>
        <end position="930"/>
    </location>
</feature>
<proteinExistence type="predicted"/>
<dbReference type="Gene3D" id="3.30.70.1430">
    <property type="entry name" value="Multidrug efflux transporter AcrB pore domain"/>
    <property type="match status" value="2"/>
</dbReference>
<feature type="transmembrane region" description="Helical" evidence="1">
    <location>
        <begin position="851"/>
        <end position="868"/>
    </location>
</feature>
<feature type="transmembrane region" description="Helical" evidence="1">
    <location>
        <begin position="12"/>
        <end position="29"/>
    </location>
</feature>
<dbReference type="SUPFAM" id="SSF82866">
    <property type="entry name" value="Multidrug efflux transporter AcrB transmembrane domain"/>
    <property type="match status" value="2"/>
</dbReference>
<feature type="transmembrane region" description="Helical" evidence="1">
    <location>
        <begin position="356"/>
        <end position="379"/>
    </location>
</feature>
<dbReference type="InterPro" id="IPR001036">
    <property type="entry name" value="Acrflvin-R"/>
</dbReference>
<reference evidence="2 3" key="1">
    <citation type="submission" date="2020-06" db="EMBL/GenBank/DDBJ databases">
        <title>Characterization of fructooligosaccharide metabolism and fructooligosaccharide-degrading enzymes in human commensal butyrate producers.</title>
        <authorList>
            <person name="Tanno H."/>
            <person name="Fujii T."/>
            <person name="Hirano K."/>
            <person name="Maeno S."/>
            <person name="Tonozuka T."/>
            <person name="Sakamoto M."/>
            <person name="Ohkuma M."/>
            <person name="Tochio T."/>
            <person name="Endo A."/>
        </authorList>
    </citation>
    <scope>NUCLEOTIDE SEQUENCE [LARGE SCALE GENOMIC DNA]</scope>
    <source>
        <strain evidence="2 3">JCM 31056</strain>
    </source>
</reference>
<keyword evidence="1" id="KW-0472">Membrane</keyword>
<feature type="transmembrane region" description="Helical" evidence="1">
    <location>
        <begin position="385"/>
        <end position="407"/>
    </location>
</feature>
<evidence type="ECO:0000256" key="1">
    <source>
        <dbReference type="SAM" id="Phobius"/>
    </source>
</evidence>
<evidence type="ECO:0000313" key="2">
    <source>
        <dbReference type="EMBL" id="GFO87959.1"/>
    </source>
</evidence>
<dbReference type="PANTHER" id="PTHR32063">
    <property type="match status" value="1"/>
</dbReference>
<feature type="transmembrane region" description="Helical" evidence="1">
    <location>
        <begin position="951"/>
        <end position="969"/>
    </location>
</feature>
<feature type="transmembrane region" description="Helical" evidence="1">
    <location>
        <begin position="875"/>
        <end position="897"/>
    </location>
</feature>
<feature type="transmembrane region" description="Helical" evidence="1">
    <location>
        <begin position="459"/>
        <end position="486"/>
    </location>
</feature>
<dbReference type="PRINTS" id="PR00702">
    <property type="entry name" value="ACRIFLAVINRP"/>
</dbReference>
<dbReference type="SUPFAM" id="SSF82693">
    <property type="entry name" value="Multidrug efflux transporter AcrB pore domain, PN1, PN2, PC1 and PC2 subdomains"/>
    <property type="match status" value="3"/>
</dbReference>
<feature type="transmembrane region" description="Helical" evidence="1">
    <location>
        <begin position="330"/>
        <end position="349"/>
    </location>
</feature>
<feature type="transmembrane region" description="Helical" evidence="1">
    <location>
        <begin position="427"/>
        <end position="447"/>
    </location>
</feature>
<keyword evidence="3" id="KW-1185">Reference proteome</keyword>
<dbReference type="SUPFAM" id="SSF82714">
    <property type="entry name" value="Multidrug efflux transporter AcrB TolC docking domain, DN and DC subdomains"/>
    <property type="match status" value="2"/>
</dbReference>
<comment type="caution">
    <text evidence="2">The sequence shown here is derived from an EMBL/GenBank/DDBJ whole genome shotgun (WGS) entry which is preliminary data.</text>
</comment>
<dbReference type="Gene3D" id="3.30.2090.10">
    <property type="entry name" value="Multidrug efflux transporter AcrB TolC docking domain, DN and DC subdomains"/>
    <property type="match status" value="2"/>
</dbReference>
<protein>
    <submittedName>
        <fullName evidence="2">Multidrug ABC transporter</fullName>
    </submittedName>
</protein>
<accession>A0ABQ1DZ25</accession>
<sequence length="1036" mass="110531">MKFAQTFIRHHVMTILLYILVVVFGFYSFQNLPLALMPSMEVPAAVVYATYPGAGPEDIEQQVTKKLEGAVAGLSGLDTLQSTSSENMAMLVIRFTNDTDMDQAMTDLRDKVAQVKSQLPDDASDPTVMSIDIDSMPVVSVALRGNDLASLQSIAEDEIQPALERLDGVASVDISGGYEQEIAVHTDASRLKGYNLTISSIGQQLGADNIAIPGGDLDNGSQTLAVRTDGEYSSIDDVKNALISLPAGGTVRLSQIADVSMQPKDQDAISKVDGEECIILSVNKQSGSNTAQIAELAKAEFDSLLKSNDSLQWNIVMDQSDYINMTVDNAIQNIWMGVLFAAIVLFLFLRDFGATMAVTIAMPCCILFTFLIMNVLGITLNMMSLGGITLGVGMIVDNSIVVLENIFTYRADGYDRMDACTKGTGEVIGAVIASTLTTVAVFLPIALSGGMAGMMFKEFCITIVALLLSSLIISITLVPLLCYFLLGGTKQQSIKPQGSGATPITEKPLSRAYRSSLNFLITHRWAGVALTVVICIVSVLSVSQAGMELIPEMDEGEVSVTVSMPNGSTMEDTAAIEDRIAAIAVDTIPELEQIYYSTGSSTSIMSSSSGASVTISLVDLDQRDRSSADIAKQLRRDLQDIAGCELTVSTSSTMSMSTDSDISVELTGDDYDRLAETADDLANQISALPDAINVESSAGEQTPRVAVKINRENASRFGLNAATIGGLVRGELTGSTATTLRMNGEEYDVTVAGDEDVATSLDALRSMQIPTMTGGTVPLSMVADVYTELSPQSIVRKNQKETVTITGESESGDSNAIKAAVDDIVAKYELPDGVEVGEGDTAASQIAETTGTLMLALAVAIVLVYFILATQFNSFSLPIAIMLILPIGLLGSMIMLWPTGNHVSMVALLGVIILAGTVVNSSIVLIDYTLQRRQRGEDKNTAILNACPRRVRPVLMTAMTTILGLVPMVCSSGEGSEMMKPMGVVMMTGMVISTIATLFITPVYYSLTDSVAARLSGLFKKIKLPKFNFHKKNPQQ</sequence>
<name>A0ABQ1DZ25_9FIRM</name>
<dbReference type="EMBL" id="BLYJ01000011">
    <property type="protein sequence ID" value="GFO87959.1"/>
    <property type="molecule type" value="Genomic_DNA"/>
</dbReference>